<dbReference type="Proteomes" id="UP000235533">
    <property type="component" value="Unassembled WGS sequence"/>
</dbReference>
<evidence type="ECO:0008006" key="4">
    <source>
        <dbReference type="Google" id="ProtNLM"/>
    </source>
</evidence>
<dbReference type="RefSeq" id="WP_102551682.1">
    <property type="nucleotide sequence ID" value="NZ_MCZF01000069.1"/>
</dbReference>
<sequence length="453" mass="50658">MNYYPTSKIVGEQRFGFGPRLAQTAYYSPLEQLDKKPFVHQAIQALPTTESILITVGENREQRKKAKGDEQKMQVMKKEAQSFLRTHYRQQAQARHLQSVETPYGFQERIIQFWSNHFAISVDNRKLMPLAASIENDAIRKHWNGNFGDMLMASSKHPAMLLYLDNQLSIGPNSKVGKRRDKGLNENLAREILELHTLGVDGSYTQQDVIALAKAISGWGIKFQSPNVGFRFANNLHEPGSITLLGKSYSQHGVSQGESCLQTLATHKDTAQHLVHKLCQHFLGDTPNDLSEQMVATYLKGEGDLLPVYRLLLGSIEANEPKPNRFRPPKEWLFAVLRSADIPLNDKQALNTLNTLGQPPFKPGSPAGWSDQDRDYNSPSALTQRMQVANRLASIAIKSARASGTKPKAVVDNVVAALYGDAIDEHTQIVLSKADSAAMQLSLLWLSPQFQYR</sequence>
<evidence type="ECO:0000313" key="3">
    <source>
        <dbReference type="Proteomes" id="UP000235533"/>
    </source>
</evidence>
<evidence type="ECO:0000313" key="2">
    <source>
        <dbReference type="EMBL" id="PMM58255.1"/>
    </source>
</evidence>
<dbReference type="Pfam" id="PF08811">
    <property type="entry name" value="DUF1800"/>
    <property type="match status" value="1"/>
</dbReference>
<accession>A0A2N7JSI6</accession>
<comment type="caution">
    <text evidence="2">The sequence shown here is derived from an EMBL/GenBank/DDBJ whole genome shotgun (WGS) entry which is preliminary data.</text>
</comment>
<gene>
    <name evidence="2" type="ORF">BCT54_02660</name>
</gene>
<dbReference type="InterPro" id="IPR014917">
    <property type="entry name" value="DUF1800"/>
</dbReference>
<feature type="region of interest" description="Disordered" evidence="1">
    <location>
        <begin position="353"/>
        <end position="378"/>
    </location>
</feature>
<evidence type="ECO:0000256" key="1">
    <source>
        <dbReference type="SAM" id="MobiDB-lite"/>
    </source>
</evidence>
<reference evidence="3" key="1">
    <citation type="submission" date="2016-07" db="EMBL/GenBank/DDBJ databases">
        <title>Nontailed viruses are major unrecognized killers of bacteria in the ocean.</title>
        <authorList>
            <person name="Kauffman K."/>
            <person name="Hussain F."/>
            <person name="Yang J."/>
            <person name="Arevalo P."/>
            <person name="Brown J."/>
            <person name="Cutler M."/>
            <person name="Kelly L."/>
            <person name="Polz M.F."/>
        </authorList>
    </citation>
    <scope>NUCLEOTIDE SEQUENCE [LARGE SCALE GENOMIC DNA]</scope>
    <source>
        <strain evidence="3">10N.261.48.B5</strain>
    </source>
</reference>
<proteinExistence type="predicted"/>
<dbReference type="AlphaFoldDB" id="A0A2N7JSI6"/>
<protein>
    <recommendedName>
        <fullName evidence="4">DUF1800 domain-containing protein</fullName>
    </recommendedName>
</protein>
<name>A0A2N7JSI6_VIBSP</name>
<organism evidence="2 3">
    <name type="scientific">Vibrio splendidus</name>
    <dbReference type="NCBI Taxonomy" id="29497"/>
    <lineage>
        <taxon>Bacteria</taxon>
        <taxon>Pseudomonadati</taxon>
        <taxon>Pseudomonadota</taxon>
        <taxon>Gammaproteobacteria</taxon>
        <taxon>Vibrionales</taxon>
        <taxon>Vibrionaceae</taxon>
        <taxon>Vibrio</taxon>
    </lineage>
</organism>
<dbReference type="EMBL" id="MCZF01000069">
    <property type="protein sequence ID" value="PMM58255.1"/>
    <property type="molecule type" value="Genomic_DNA"/>
</dbReference>